<name>A0ABS4UWJ4_9ACTN</name>
<comment type="caution">
    <text evidence="1">The sequence shown here is derived from an EMBL/GenBank/DDBJ whole genome shotgun (WGS) entry which is preliminary data.</text>
</comment>
<protein>
    <submittedName>
        <fullName evidence="1">Uncharacterized protein</fullName>
    </submittedName>
</protein>
<reference evidence="1 2" key="1">
    <citation type="submission" date="2021-03" db="EMBL/GenBank/DDBJ databases">
        <title>Sequencing the genomes of 1000 actinobacteria strains.</title>
        <authorList>
            <person name="Klenk H.-P."/>
        </authorList>
    </citation>
    <scope>NUCLEOTIDE SEQUENCE [LARGE SCALE GENOMIC DNA]</scope>
    <source>
        <strain evidence="1 2">DSM 18824</strain>
    </source>
</reference>
<dbReference type="Proteomes" id="UP000755585">
    <property type="component" value="Unassembled WGS sequence"/>
</dbReference>
<evidence type="ECO:0000313" key="1">
    <source>
        <dbReference type="EMBL" id="MBP2355997.1"/>
    </source>
</evidence>
<accession>A0ABS4UWJ4</accession>
<gene>
    <name evidence="1" type="ORF">JOF29_007107</name>
</gene>
<keyword evidence="2" id="KW-1185">Reference proteome</keyword>
<organism evidence="1 2">
    <name type="scientific">Kribbella aluminosa</name>
    <dbReference type="NCBI Taxonomy" id="416017"/>
    <lineage>
        <taxon>Bacteria</taxon>
        <taxon>Bacillati</taxon>
        <taxon>Actinomycetota</taxon>
        <taxon>Actinomycetes</taxon>
        <taxon>Propionibacteriales</taxon>
        <taxon>Kribbellaceae</taxon>
        <taxon>Kribbella</taxon>
    </lineage>
</organism>
<proteinExistence type="predicted"/>
<sequence length="94" mass="10081">MAKLAPDPLESVALELARAEEKLPGPHDMPGGSCFELDWTGSFTEPCQPPVMRPRRLLPEPAPDGLLDLTEGVDDVLICFGVLGDAERLSDVAP</sequence>
<dbReference type="RefSeq" id="WP_209698587.1">
    <property type="nucleotide sequence ID" value="NZ_BAAAVU010000005.1"/>
</dbReference>
<evidence type="ECO:0000313" key="2">
    <source>
        <dbReference type="Proteomes" id="UP000755585"/>
    </source>
</evidence>
<dbReference type="EMBL" id="JAGINT010000002">
    <property type="protein sequence ID" value="MBP2355997.1"/>
    <property type="molecule type" value="Genomic_DNA"/>
</dbReference>